<evidence type="ECO:0000256" key="3">
    <source>
        <dbReference type="ARBA" id="ARBA00012741"/>
    </source>
</evidence>
<keyword evidence="5" id="KW-0378">Hydrolase</keyword>
<dbReference type="GO" id="GO:0004558">
    <property type="term" value="F:alpha-1,4-glucosidase activity"/>
    <property type="evidence" value="ECO:0007669"/>
    <property type="project" value="UniProtKB-EC"/>
</dbReference>
<name>A0A9P0AN19_BEMTA</name>
<feature type="chain" id="PRO_5040297189" description="alpha-glucosidase" evidence="6">
    <location>
        <begin position="19"/>
        <end position="538"/>
    </location>
</feature>
<evidence type="ECO:0000256" key="2">
    <source>
        <dbReference type="ARBA" id="ARBA00008061"/>
    </source>
</evidence>
<dbReference type="InterPro" id="IPR045857">
    <property type="entry name" value="O16G_dom_2"/>
</dbReference>
<dbReference type="FunFam" id="3.90.400.10:FF:000001">
    <property type="entry name" value="Maltase A3, isoform A"/>
    <property type="match status" value="1"/>
</dbReference>
<keyword evidence="4" id="KW-0325">Glycoprotein</keyword>
<dbReference type="AlphaFoldDB" id="A0A9P0AN19"/>
<dbReference type="SUPFAM" id="SSF51445">
    <property type="entry name" value="(Trans)glycosidases"/>
    <property type="match status" value="1"/>
</dbReference>
<keyword evidence="5" id="KW-0326">Glycosidase</keyword>
<evidence type="ECO:0000313" key="9">
    <source>
        <dbReference type="Proteomes" id="UP001152759"/>
    </source>
</evidence>
<dbReference type="PANTHER" id="PTHR10357:SF179">
    <property type="entry name" value="NEUTRAL AND BASIC AMINO ACID TRANSPORT PROTEIN RBAT"/>
    <property type="match status" value="1"/>
</dbReference>
<evidence type="ECO:0000256" key="1">
    <source>
        <dbReference type="ARBA" id="ARBA00001657"/>
    </source>
</evidence>
<feature type="domain" description="Glycosyl hydrolase family 13 catalytic" evidence="7">
    <location>
        <begin position="30"/>
        <end position="414"/>
    </location>
</feature>
<feature type="signal peptide" evidence="6">
    <location>
        <begin position="1"/>
        <end position="18"/>
    </location>
</feature>
<protein>
    <recommendedName>
        <fullName evidence="3">alpha-glucosidase</fullName>
        <ecNumber evidence="3">3.2.1.20</ecNumber>
    </recommendedName>
</protein>
<evidence type="ECO:0000256" key="6">
    <source>
        <dbReference type="SAM" id="SignalP"/>
    </source>
</evidence>
<reference evidence="8" key="1">
    <citation type="submission" date="2021-12" db="EMBL/GenBank/DDBJ databases">
        <authorList>
            <person name="King R."/>
        </authorList>
    </citation>
    <scope>NUCLEOTIDE SEQUENCE</scope>
</reference>
<accession>A0A9P0AN19</accession>
<sequence length="538" mass="62473">MRILSILGLSFVISAISAELDWWETSVLYQIFPRSFKDSNGDGIGDLNGIIEKLDYVKDLGVDSIWIQPVYRSPMVDMGYDPISMREIDPVFGTMEDMKELIRTAHEKGLKIVMDFVVNHVSDESEWFKRSVNGEEPYADYFVWHDGKEINGTHKVEPNNWVSMFAESAWSWNEKRQQYYLHQFHAKQPDLNYRNPKVREEMKELFKFWLDLGADGFRIDAVSFLFEAEHLLDEPVKNSTYGGYWGQRRHIYTQHLQENMILVHEWRETLDGYKKRDGKTRLLCVEDINPAKFLFQYYGNETFLAAHFPFYNGLVLLDYKKSATKLDKVIHELVDYLPKNRLPLWVTESHDFPRVSSRFGADAVDAFNMLNLLLPGSACVYYGSEIGLENSLVREDQSTDEAASVVHFDRDRCRGPMPWDDTKNGGFTRNKNSWTPLSSKYWYNNVKAQSEDSESHLKIFKRLMTLRDTSAVKYGDLRTHVVNTWTYMFTRNTNNDSIAVVINLGSESEQICPEDSNFDLPEIMFVYTGSLNSGFKIG</sequence>
<evidence type="ECO:0000313" key="8">
    <source>
        <dbReference type="EMBL" id="CAH0394020.1"/>
    </source>
</evidence>
<comment type="catalytic activity">
    <reaction evidence="1">
        <text>Hydrolysis of terminal, non-reducing (1-&gt;4)-linked alpha-D-glucose residues with release of alpha-D-glucose.</text>
        <dbReference type="EC" id="3.2.1.20"/>
    </reaction>
</comment>
<proteinExistence type="inferred from homology"/>
<evidence type="ECO:0000256" key="5">
    <source>
        <dbReference type="ARBA" id="ARBA00023295"/>
    </source>
</evidence>
<keyword evidence="6" id="KW-0732">Signal</keyword>
<dbReference type="EMBL" id="OU963869">
    <property type="protein sequence ID" value="CAH0394020.1"/>
    <property type="molecule type" value="Genomic_DNA"/>
</dbReference>
<dbReference type="SMART" id="SM00642">
    <property type="entry name" value="Aamy"/>
    <property type="match status" value="1"/>
</dbReference>
<dbReference type="GO" id="GO:0005975">
    <property type="term" value="P:carbohydrate metabolic process"/>
    <property type="evidence" value="ECO:0007669"/>
    <property type="project" value="InterPro"/>
</dbReference>
<dbReference type="InterPro" id="IPR017853">
    <property type="entry name" value="GH"/>
</dbReference>
<dbReference type="PANTHER" id="PTHR10357">
    <property type="entry name" value="ALPHA-AMYLASE FAMILY MEMBER"/>
    <property type="match status" value="1"/>
</dbReference>
<keyword evidence="9" id="KW-1185">Reference proteome</keyword>
<evidence type="ECO:0000256" key="4">
    <source>
        <dbReference type="ARBA" id="ARBA00023180"/>
    </source>
</evidence>
<comment type="similarity">
    <text evidence="2">Belongs to the glycosyl hydrolase 13 family.</text>
</comment>
<dbReference type="Proteomes" id="UP001152759">
    <property type="component" value="Chromosome 8"/>
</dbReference>
<dbReference type="EC" id="3.2.1.20" evidence="3"/>
<dbReference type="InterPro" id="IPR006047">
    <property type="entry name" value="GH13_cat_dom"/>
</dbReference>
<dbReference type="Gene3D" id="3.90.400.10">
    <property type="entry name" value="Oligo-1,6-glucosidase, Domain 2"/>
    <property type="match status" value="1"/>
</dbReference>
<gene>
    <name evidence="8" type="ORF">BEMITA_LOCUS12366</name>
</gene>
<evidence type="ECO:0000259" key="7">
    <source>
        <dbReference type="SMART" id="SM00642"/>
    </source>
</evidence>
<dbReference type="Gene3D" id="3.20.20.80">
    <property type="entry name" value="Glycosidases"/>
    <property type="match status" value="1"/>
</dbReference>
<dbReference type="Pfam" id="PF00128">
    <property type="entry name" value="Alpha-amylase"/>
    <property type="match status" value="1"/>
</dbReference>
<organism evidence="8 9">
    <name type="scientific">Bemisia tabaci</name>
    <name type="common">Sweetpotato whitefly</name>
    <name type="synonym">Aleurodes tabaci</name>
    <dbReference type="NCBI Taxonomy" id="7038"/>
    <lineage>
        <taxon>Eukaryota</taxon>
        <taxon>Metazoa</taxon>
        <taxon>Ecdysozoa</taxon>
        <taxon>Arthropoda</taxon>
        <taxon>Hexapoda</taxon>
        <taxon>Insecta</taxon>
        <taxon>Pterygota</taxon>
        <taxon>Neoptera</taxon>
        <taxon>Paraneoptera</taxon>
        <taxon>Hemiptera</taxon>
        <taxon>Sternorrhyncha</taxon>
        <taxon>Aleyrodoidea</taxon>
        <taxon>Aleyrodidae</taxon>
        <taxon>Aleyrodinae</taxon>
        <taxon>Bemisia</taxon>
    </lineage>
</organism>